<gene>
    <name evidence="11" type="primary">arcD</name>
    <name evidence="11" type="ORF">JK635_21105</name>
</gene>
<feature type="transmembrane region" description="Helical" evidence="10">
    <location>
        <begin position="358"/>
        <end position="381"/>
    </location>
</feature>
<evidence type="ECO:0000256" key="8">
    <source>
        <dbReference type="ARBA" id="ARBA00023136"/>
    </source>
</evidence>
<keyword evidence="7 10" id="KW-1133">Transmembrane helix</keyword>
<feature type="transmembrane region" description="Helical" evidence="10">
    <location>
        <begin position="91"/>
        <end position="112"/>
    </location>
</feature>
<name>A0ABS1TV84_9BACI</name>
<evidence type="ECO:0000313" key="11">
    <source>
        <dbReference type="EMBL" id="MBL4954659.1"/>
    </source>
</evidence>
<keyword evidence="12" id="KW-1185">Reference proteome</keyword>
<reference evidence="11 12" key="1">
    <citation type="submission" date="2021-01" db="EMBL/GenBank/DDBJ databases">
        <title>Genome public.</title>
        <authorList>
            <person name="Liu C."/>
            <person name="Sun Q."/>
        </authorList>
    </citation>
    <scope>NUCLEOTIDE SEQUENCE [LARGE SCALE GENOMIC DNA]</scope>
    <source>
        <strain evidence="11 12">YIM B02564</strain>
    </source>
</reference>
<dbReference type="NCBIfam" id="TIGR03810">
    <property type="entry name" value="arg_ornith_anti"/>
    <property type="match status" value="1"/>
</dbReference>
<dbReference type="Pfam" id="PF13520">
    <property type="entry name" value="AA_permease_2"/>
    <property type="match status" value="1"/>
</dbReference>
<keyword evidence="3" id="KW-0813">Transport</keyword>
<feature type="transmembrane region" description="Helical" evidence="10">
    <location>
        <begin position="154"/>
        <end position="175"/>
    </location>
</feature>
<feature type="transmembrane region" description="Helical" evidence="10">
    <location>
        <begin position="204"/>
        <end position="222"/>
    </location>
</feature>
<dbReference type="PANTHER" id="PTHR42770:SF4">
    <property type="entry name" value="ARGININE_ORNITHINE ANTIPORTER-RELATED"/>
    <property type="match status" value="1"/>
</dbReference>
<feature type="transmembrane region" description="Helical" evidence="10">
    <location>
        <begin position="234"/>
        <end position="257"/>
    </location>
</feature>
<keyword evidence="6" id="KW-0029">Amino-acid transport</keyword>
<feature type="transmembrane region" description="Helical" evidence="10">
    <location>
        <begin position="277"/>
        <end position="301"/>
    </location>
</feature>
<feature type="transmembrane region" description="Helical" evidence="10">
    <location>
        <begin position="417"/>
        <end position="436"/>
    </location>
</feature>
<dbReference type="NCBIfam" id="TIGR00905">
    <property type="entry name" value="2A0302"/>
    <property type="match status" value="1"/>
</dbReference>
<evidence type="ECO:0000256" key="4">
    <source>
        <dbReference type="ARBA" id="ARBA00022475"/>
    </source>
</evidence>
<comment type="similarity">
    <text evidence="2">Belongs to the amino acid-polyamine-organocation (APC) superfamily. Basic amino acid/polyamine antiporter (APA) (TC 2.A.3.2) family.</text>
</comment>
<keyword evidence="4" id="KW-1003">Cell membrane</keyword>
<dbReference type="InterPro" id="IPR022461">
    <property type="entry name" value="Arg/Orn_antiprt_ArcD"/>
</dbReference>
<dbReference type="RefSeq" id="WP_202655900.1">
    <property type="nucleotide sequence ID" value="NZ_JAESWB010000362.1"/>
</dbReference>
<organism evidence="11 12">
    <name type="scientific">Neobacillus paridis</name>
    <dbReference type="NCBI Taxonomy" id="2803862"/>
    <lineage>
        <taxon>Bacteria</taxon>
        <taxon>Bacillati</taxon>
        <taxon>Bacillota</taxon>
        <taxon>Bacilli</taxon>
        <taxon>Bacillales</taxon>
        <taxon>Bacillaceae</taxon>
        <taxon>Neobacillus</taxon>
    </lineage>
</organism>
<dbReference type="Gene3D" id="1.20.1740.10">
    <property type="entry name" value="Amino acid/polyamine transporter I"/>
    <property type="match status" value="1"/>
</dbReference>
<accession>A0ABS1TV84</accession>
<sequence>MGEEKKLNLGSLTAVIISSMIGAGIFNLISDMASQAAPGAIILGWLVTGIGMGTLVFSFKNLSEKRPELDAGIYRYAKEGFGDYMGFNSAWGYWLSALLGNVAFGTLTFSALGYFFKTFGNGQNIYSVLGASIVLWIIHYITIKGSGTASFVNFIVTVAKVIPIIMFIIVVIFAFKAKVFSLDFWGTVSGNFEFSSVATQVKNVMLTTVWVFIGVEGGIIYSGRAKRAKDVGKATLIAFTSVLVLYALVTILSFGVMPQDELAKMPKPSMAHVLESIIGKPGAIIINIGVIISIIGCWLATTMYTGEVPYRAAQTKNFPRLFTKVNENGAPTAALWVTNMLIQIFLFTFLINDSAYNFMYSLSASAILLPYGLVAFYQLKYSLGEEKGTKHRVQNIILGIVSSVFVIWVTFASGIEYFLLTMFVFAAGFFVFAWVQKENKRKLFATKLDLLFAAIVLILFITCIIQIATGAIDLRTI</sequence>
<evidence type="ECO:0000256" key="10">
    <source>
        <dbReference type="SAM" id="Phobius"/>
    </source>
</evidence>
<feature type="transmembrane region" description="Helical" evidence="10">
    <location>
        <begin position="124"/>
        <end position="142"/>
    </location>
</feature>
<keyword evidence="8 10" id="KW-0472">Membrane</keyword>
<evidence type="ECO:0000256" key="3">
    <source>
        <dbReference type="ARBA" id="ARBA00022448"/>
    </source>
</evidence>
<dbReference type="InterPro" id="IPR004754">
    <property type="entry name" value="Amino_acid_antiprt"/>
</dbReference>
<comment type="caution">
    <text evidence="11">The sequence shown here is derived from an EMBL/GenBank/DDBJ whole genome shotgun (WGS) entry which is preliminary data.</text>
</comment>
<evidence type="ECO:0000256" key="1">
    <source>
        <dbReference type="ARBA" id="ARBA00004651"/>
    </source>
</evidence>
<proteinExistence type="inferred from homology"/>
<dbReference type="InterPro" id="IPR050367">
    <property type="entry name" value="APC_superfamily"/>
</dbReference>
<protein>
    <recommendedName>
        <fullName evidence="9">Arginine-ornithine antiporter</fullName>
    </recommendedName>
</protein>
<dbReference type="EMBL" id="JAESWB010000362">
    <property type="protein sequence ID" value="MBL4954659.1"/>
    <property type="molecule type" value="Genomic_DNA"/>
</dbReference>
<dbReference type="InterPro" id="IPR002293">
    <property type="entry name" value="AA/rel_permease1"/>
</dbReference>
<evidence type="ECO:0000256" key="9">
    <source>
        <dbReference type="NCBIfam" id="TIGR03810"/>
    </source>
</evidence>
<comment type="subcellular location">
    <subcellularLocation>
        <location evidence="1">Cell membrane</location>
        <topology evidence="1">Multi-pass membrane protein</topology>
    </subcellularLocation>
</comment>
<feature type="transmembrane region" description="Helical" evidence="10">
    <location>
        <begin position="333"/>
        <end position="352"/>
    </location>
</feature>
<keyword evidence="5 10" id="KW-0812">Transmembrane</keyword>
<dbReference type="Proteomes" id="UP000623967">
    <property type="component" value="Unassembled WGS sequence"/>
</dbReference>
<feature type="transmembrane region" description="Helical" evidence="10">
    <location>
        <begin position="36"/>
        <end position="59"/>
    </location>
</feature>
<feature type="transmembrane region" description="Helical" evidence="10">
    <location>
        <begin position="7"/>
        <end position="30"/>
    </location>
</feature>
<feature type="transmembrane region" description="Helical" evidence="10">
    <location>
        <begin position="393"/>
        <end position="411"/>
    </location>
</feature>
<evidence type="ECO:0000256" key="7">
    <source>
        <dbReference type="ARBA" id="ARBA00022989"/>
    </source>
</evidence>
<dbReference type="PANTHER" id="PTHR42770">
    <property type="entry name" value="AMINO ACID TRANSPORTER-RELATED"/>
    <property type="match status" value="1"/>
</dbReference>
<evidence type="ECO:0000313" key="12">
    <source>
        <dbReference type="Proteomes" id="UP000623967"/>
    </source>
</evidence>
<feature type="transmembrane region" description="Helical" evidence="10">
    <location>
        <begin position="448"/>
        <end position="472"/>
    </location>
</feature>
<evidence type="ECO:0000256" key="6">
    <source>
        <dbReference type="ARBA" id="ARBA00022970"/>
    </source>
</evidence>
<dbReference type="PIRSF" id="PIRSF006060">
    <property type="entry name" value="AA_transporter"/>
    <property type="match status" value="1"/>
</dbReference>
<evidence type="ECO:0000256" key="2">
    <source>
        <dbReference type="ARBA" id="ARBA00008220"/>
    </source>
</evidence>
<evidence type="ECO:0000256" key="5">
    <source>
        <dbReference type="ARBA" id="ARBA00022692"/>
    </source>
</evidence>